<reference evidence="1 2" key="1">
    <citation type="journal article" date="2024" name="J Genomics">
        <title>Draft genome sequencing and assembly of Favolaschia claudopus CIRM-BRFM 2984 isolated from oak limbs.</title>
        <authorList>
            <person name="Navarro D."/>
            <person name="Drula E."/>
            <person name="Chaduli D."/>
            <person name="Cazenave R."/>
            <person name="Ahrendt S."/>
            <person name="Wang J."/>
            <person name="Lipzen A."/>
            <person name="Daum C."/>
            <person name="Barry K."/>
            <person name="Grigoriev I.V."/>
            <person name="Favel A."/>
            <person name="Rosso M.N."/>
            <person name="Martin F."/>
        </authorList>
    </citation>
    <scope>NUCLEOTIDE SEQUENCE [LARGE SCALE GENOMIC DNA]</scope>
    <source>
        <strain evidence="1 2">CIRM-BRFM 2984</strain>
    </source>
</reference>
<keyword evidence="2" id="KW-1185">Reference proteome</keyword>
<organism evidence="1 2">
    <name type="scientific">Favolaschia claudopus</name>
    <dbReference type="NCBI Taxonomy" id="2862362"/>
    <lineage>
        <taxon>Eukaryota</taxon>
        <taxon>Fungi</taxon>
        <taxon>Dikarya</taxon>
        <taxon>Basidiomycota</taxon>
        <taxon>Agaricomycotina</taxon>
        <taxon>Agaricomycetes</taxon>
        <taxon>Agaricomycetidae</taxon>
        <taxon>Agaricales</taxon>
        <taxon>Marasmiineae</taxon>
        <taxon>Mycenaceae</taxon>
        <taxon>Favolaschia</taxon>
    </lineage>
</organism>
<evidence type="ECO:0008006" key="3">
    <source>
        <dbReference type="Google" id="ProtNLM"/>
    </source>
</evidence>
<dbReference type="AlphaFoldDB" id="A0AAW0CNB7"/>
<protein>
    <recommendedName>
        <fullName evidence="3">F-box domain-containing protein</fullName>
    </recommendedName>
</protein>
<evidence type="ECO:0000313" key="2">
    <source>
        <dbReference type="Proteomes" id="UP001362999"/>
    </source>
</evidence>
<accession>A0AAW0CNB7</accession>
<name>A0AAW0CNB7_9AGAR</name>
<sequence length="286" mass="32649">MDDPYLPPELEHEIFEISAFQDQSSIPKLLRVCHRVHDWIEPLLYRVLVLSEDEDRSVLALQMKSIVFKELAVRHVYLQDGANALAATPVLLSQLPHVESLGMDGFASDQLLRVMDALHLRKLNFCVPIVDTSAWAQSIFSRPCFRSVTRLELFYEPLKESAQRIAWEDWSGIAYLPALTHLCLQYQLAKNIIPSIVEHCQGLEIFIIAFWGRWGLRTSAELAANLPVNDQRVLVMRVGDPSSFVKDWVQGVEYGDDFWSRAETFLAGKRGGTTERTVFLLENSFD</sequence>
<evidence type="ECO:0000313" key="1">
    <source>
        <dbReference type="EMBL" id="KAK7039949.1"/>
    </source>
</evidence>
<dbReference type="EMBL" id="JAWWNJ010000016">
    <property type="protein sequence ID" value="KAK7039949.1"/>
    <property type="molecule type" value="Genomic_DNA"/>
</dbReference>
<comment type="caution">
    <text evidence="1">The sequence shown here is derived from an EMBL/GenBank/DDBJ whole genome shotgun (WGS) entry which is preliminary data.</text>
</comment>
<proteinExistence type="predicted"/>
<gene>
    <name evidence="1" type="ORF">R3P38DRAFT_2902596</name>
</gene>
<dbReference type="Proteomes" id="UP001362999">
    <property type="component" value="Unassembled WGS sequence"/>
</dbReference>